<evidence type="ECO:0000313" key="1">
    <source>
        <dbReference type="EMBL" id="AIF26892.1"/>
    </source>
</evidence>
<organism evidence="1">
    <name type="scientific">uncultured bacterium fosmid pJB148G3</name>
    <dbReference type="NCBI Taxonomy" id="1478052"/>
    <lineage>
        <taxon>Bacteria</taxon>
        <taxon>environmental samples</taxon>
    </lineage>
</organism>
<name>A0A0H3UAW4_9BACT</name>
<dbReference type="AlphaFoldDB" id="A0A0H3UAW4"/>
<dbReference type="EMBL" id="KF540250">
    <property type="protein sequence ID" value="AIF26892.1"/>
    <property type="molecule type" value="Genomic_DNA"/>
</dbReference>
<protein>
    <submittedName>
        <fullName evidence="1">Uncharacterized protein</fullName>
    </submittedName>
</protein>
<proteinExistence type="predicted"/>
<sequence length="227" mass="25058">MTDRHHGIVLFTGSRCCLCAPLQGRYFVAGLVDFDIVLNTQIVQTFQILIPCVVIIDVRFADEECCHPLLIVGSQVCADAIVLILHIRQNDDRGQNLTRIRNVVFLTCFAHEPLQIDSIPQVIGYQTECAVIQIYAAGFVEHQVIVQVTIQHTSIACSGFSPANAECAASQIAPMYFGSKRPTTRIISAVVIAPRPWCICMPTFTPYFSHRGSHDSTSLMYAVSCAI</sequence>
<reference evidence="1" key="1">
    <citation type="submission" date="2013-08" db="EMBL/GenBank/DDBJ databases">
        <title>Comparison of modified E. coli strains.</title>
        <authorList>
            <person name="Juergensen J."/>
            <person name="Bonge A."/>
            <person name="Streit W.R."/>
        </authorList>
    </citation>
    <scope>NUCLEOTIDE SEQUENCE</scope>
</reference>
<accession>A0A0H3UAW4</accession>